<feature type="transmembrane region" description="Helical" evidence="1">
    <location>
        <begin position="351"/>
        <end position="370"/>
    </location>
</feature>
<feature type="transmembrane region" description="Helical" evidence="1">
    <location>
        <begin position="435"/>
        <end position="457"/>
    </location>
</feature>
<evidence type="ECO:0000313" key="3">
    <source>
        <dbReference type="Proteomes" id="UP000297496"/>
    </source>
</evidence>
<feature type="transmembrane region" description="Helical" evidence="1">
    <location>
        <begin position="12"/>
        <end position="32"/>
    </location>
</feature>
<dbReference type="Proteomes" id="UP000297496">
    <property type="component" value="Unassembled WGS sequence"/>
</dbReference>
<sequence length="678" mass="74259">MTARSDRLPRIVSSAAALLVGVVAQVGALLNWSTSLDRTANPLGYASNFFDFQARAFMDGHLWVPTGSLGIEAFQVDGREYMYFGPFPALLRIPVLWTTSEFDGRLTVASMLLAYVVFATMTTRLLWLVRDLVRGRDEAVTTREAAVLGVVLALCLGGTSLTFNASLPWVYHEVYAWAVALAVGCAYWMVRVQLDPTRWTIGWLLALDLALVLTRTPGGFAVCLGTLAIGAWWLSGRGRRSARRVGAAIVAGGVACLAAGIALNMAKFGHPFLFPLQDQVWTELNDHRREALAVNGGTITGTQFFLTALVTYFRLDGIRFVDYFPWVTFPAEPARAVGSAFIDQSYRTGSVTAFMPLLLVMALCSIPWLLRTSARPRTSALWIPVVSMVLVTAAVMNYGYFAYRYTGDIVPALVVGTIVTGVLLARALQRAPAWAATASVTVLALGAAYSTGAHLLVGFQTAAFTSPGPVLARYLATQERISPGAQVRLTTLSDDPPAARATPDTIHVEGDCDALYVETGEDADRWQMAERRSVVVAARLEPDFTASNSIIVTIGTDPRRWVRLQTNNDGQARVILQHEEDPWYGPWFDVLPPYEVRIGVRDLPEWGYAEVGSTPGGFVGFTRSFSWDEDWVREPIPIEVTLADTAQLAERGIHVEREDGVTPPTCRRILDDYSAHEQ</sequence>
<reference evidence="2 3" key="1">
    <citation type="submission" date="2019-04" db="EMBL/GenBank/DDBJ databases">
        <title>Three New Species of Nocardioides, Nocardioides euryhalodurans sp. nov., Nocardioides seonyuensis sp. nov. and Nocardioides eburneoflavus sp. nov. Isolated from Soil.</title>
        <authorList>
            <person name="Roh S.G."/>
            <person name="Lee C."/>
            <person name="Kim M.-K."/>
            <person name="Kim S.B."/>
        </authorList>
    </citation>
    <scope>NUCLEOTIDE SEQUENCE [LARGE SCALE GENOMIC DNA]</scope>
    <source>
        <strain evidence="2 3">MMS17-SY213</strain>
    </source>
</reference>
<organism evidence="2 3">
    <name type="scientific">Nocardioides eburneiflavus</name>
    <dbReference type="NCBI Taxonomy" id="2518372"/>
    <lineage>
        <taxon>Bacteria</taxon>
        <taxon>Bacillati</taxon>
        <taxon>Actinomycetota</taxon>
        <taxon>Actinomycetes</taxon>
        <taxon>Propionibacteriales</taxon>
        <taxon>Nocardioidaceae</taxon>
        <taxon>Nocardioides</taxon>
    </lineage>
</organism>
<evidence type="ECO:0000313" key="2">
    <source>
        <dbReference type="EMBL" id="TGN65530.1"/>
    </source>
</evidence>
<dbReference type="RefSeq" id="WP_135840025.1">
    <property type="nucleotide sequence ID" value="NZ_SRRO01000001.1"/>
</dbReference>
<accession>A0A4Z1CL86</accession>
<evidence type="ECO:0008006" key="4">
    <source>
        <dbReference type="Google" id="ProtNLM"/>
    </source>
</evidence>
<name>A0A4Z1CL86_9ACTN</name>
<keyword evidence="1" id="KW-1133">Transmembrane helix</keyword>
<evidence type="ECO:0000256" key="1">
    <source>
        <dbReference type="SAM" id="Phobius"/>
    </source>
</evidence>
<feature type="transmembrane region" description="Helical" evidence="1">
    <location>
        <begin position="382"/>
        <end position="403"/>
    </location>
</feature>
<feature type="transmembrane region" description="Helical" evidence="1">
    <location>
        <begin position="145"/>
        <end position="163"/>
    </location>
</feature>
<dbReference type="OrthoDB" id="4855126at2"/>
<feature type="transmembrane region" description="Helical" evidence="1">
    <location>
        <begin position="247"/>
        <end position="266"/>
    </location>
</feature>
<dbReference type="EMBL" id="SRRO01000001">
    <property type="protein sequence ID" value="TGN65530.1"/>
    <property type="molecule type" value="Genomic_DNA"/>
</dbReference>
<feature type="transmembrane region" description="Helical" evidence="1">
    <location>
        <begin position="112"/>
        <end position="133"/>
    </location>
</feature>
<feature type="transmembrane region" description="Helical" evidence="1">
    <location>
        <begin position="219"/>
        <end position="235"/>
    </location>
</feature>
<keyword evidence="1" id="KW-0472">Membrane</keyword>
<keyword evidence="1" id="KW-0812">Transmembrane</keyword>
<feature type="transmembrane region" description="Helical" evidence="1">
    <location>
        <begin position="409"/>
        <end position="428"/>
    </location>
</feature>
<dbReference type="AlphaFoldDB" id="A0A4Z1CL86"/>
<keyword evidence="3" id="KW-1185">Reference proteome</keyword>
<feature type="transmembrane region" description="Helical" evidence="1">
    <location>
        <begin position="169"/>
        <end position="190"/>
    </location>
</feature>
<comment type="caution">
    <text evidence="2">The sequence shown here is derived from an EMBL/GenBank/DDBJ whole genome shotgun (WGS) entry which is preliminary data.</text>
</comment>
<proteinExistence type="predicted"/>
<gene>
    <name evidence="2" type="ORF">EXE59_17380</name>
</gene>
<protein>
    <recommendedName>
        <fullName evidence="4">Glycosyltransferase RgtA/B/C/D-like domain-containing protein</fullName>
    </recommendedName>
</protein>